<reference evidence="5 6" key="1">
    <citation type="submission" date="2021-07" db="EMBL/GenBank/DDBJ databases">
        <title>Paenibacillus radiodurans sp. nov., isolated from the southeastern edge of Tengger Desert.</title>
        <authorList>
            <person name="Zhang G."/>
        </authorList>
    </citation>
    <scope>NUCLEOTIDE SEQUENCE [LARGE SCALE GENOMIC DNA]</scope>
    <source>
        <strain evidence="5 6">DT7-4</strain>
    </source>
</reference>
<evidence type="ECO:0000313" key="5">
    <source>
        <dbReference type="EMBL" id="MBW7476220.1"/>
    </source>
</evidence>
<dbReference type="Pfam" id="PF01551">
    <property type="entry name" value="Peptidase_M23"/>
    <property type="match status" value="1"/>
</dbReference>
<sequence>MDTTKGIRERRQERIRKIMSENQSPVWSYSMDSYPSEQIGPEPPSGWQPQPLPQELQALPIMTADKGDRDPEQLWKSQANPWESAGWRIAPHAGASMGSGGKRDDEPRYPSFARGLFIQSAVAAAVFVIVFAMFRIEGPMFKKGQEIVAIALTDEIDFERAADWYRNTFAGAPSFIPLFGSDQPGESKQVEGNVSLPVTAPLENGTIVRSFAETLGSVEIAGESEAEIVAAETGRVLLVTEEEKTGKTVVLQHANERVTVYGGLEKVAVAVGDWVEGGDGLGHLAAAGENESSLLFFAVKEKNRYVNPADVVPFD</sequence>
<protein>
    <submittedName>
        <fullName evidence="5">M23 family metallopeptidase</fullName>
    </submittedName>
</protein>
<dbReference type="CDD" id="cd12797">
    <property type="entry name" value="M23_peptidase"/>
    <property type="match status" value="1"/>
</dbReference>
<organism evidence="5 6">
    <name type="scientific">Paenibacillus oenotherae</name>
    <dbReference type="NCBI Taxonomy" id="1435645"/>
    <lineage>
        <taxon>Bacteria</taxon>
        <taxon>Bacillati</taxon>
        <taxon>Bacillota</taxon>
        <taxon>Bacilli</taxon>
        <taxon>Bacillales</taxon>
        <taxon>Paenibacillaceae</taxon>
        <taxon>Paenibacillus</taxon>
    </lineage>
</organism>
<dbReference type="InterPro" id="IPR050570">
    <property type="entry name" value="Cell_wall_metabolism_enzyme"/>
</dbReference>
<evidence type="ECO:0000313" key="6">
    <source>
        <dbReference type="Proteomes" id="UP000812277"/>
    </source>
</evidence>
<dbReference type="SUPFAM" id="SSF51261">
    <property type="entry name" value="Duplicated hybrid motif"/>
    <property type="match status" value="1"/>
</dbReference>
<dbReference type="PANTHER" id="PTHR21666:SF289">
    <property type="entry name" value="L-ALA--D-GLU ENDOPEPTIDASE"/>
    <property type="match status" value="1"/>
</dbReference>
<dbReference type="Proteomes" id="UP000812277">
    <property type="component" value="Unassembled WGS sequence"/>
</dbReference>
<keyword evidence="3" id="KW-0472">Membrane</keyword>
<keyword evidence="3" id="KW-0812">Transmembrane</keyword>
<dbReference type="RefSeq" id="WP_219873456.1">
    <property type="nucleotide sequence ID" value="NZ_JAHZIJ010000011.1"/>
</dbReference>
<dbReference type="InterPro" id="IPR016047">
    <property type="entry name" value="M23ase_b-sheet_dom"/>
</dbReference>
<dbReference type="Gene3D" id="2.70.70.10">
    <property type="entry name" value="Glucose Permease (Domain IIA)"/>
    <property type="match status" value="1"/>
</dbReference>
<keyword evidence="6" id="KW-1185">Reference proteome</keyword>
<dbReference type="InterPro" id="IPR011055">
    <property type="entry name" value="Dup_hybrid_motif"/>
</dbReference>
<keyword evidence="1" id="KW-0732">Signal</keyword>
<gene>
    <name evidence="5" type="ORF">K0T92_15865</name>
</gene>
<dbReference type="EMBL" id="JAHZIJ010000011">
    <property type="protein sequence ID" value="MBW7476220.1"/>
    <property type="molecule type" value="Genomic_DNA"/>
</dbReference>
<feature type="domain" description="M23ase beta-sheet core" evidence="4">
    <location>
        <begin position="218"/>
        <end position="308"/>
    </location>
</feature>
<evidence type="ECO:0000256" key="3">
    <source>
        <dbReference type="SAM" id="Phobius"/>
    </source>
</evidence>
<name>A0ABS7D8L8_9BACL</name>
<feature type="compositionally biased region" description="Pro residues" evidence="2">
    <location>
        <begin position="41"/>
        <end position="52"/>
    </location>
</feature>
<feature type="transmembrane region" description="Helical" evidence="3">
    <location>
        <begin position="116"/>
        <end position="134"/>
    </location>
</feature>
<dbReference type="PANTHER" id="PTHR21666">
    <property type="entry name" value="PEPTIDASE-RELATED"/>
    <property type="match status" value="1"/>
</dbReference>
<comment type="caution">
    <text evidence="5">The sequence shown here is derived from an EMBL/GenBank/DDBJ whole genome shotgun (WGS) entry which is preliminary data.</text>
</comment>
<proteinExistence type="predicted"/>
<evidence type="ECO:0000259" key="4">
    <source>
        <dbReference type="Pfam" id="PF01551"/>
    </source>
</evidence>
<evidence type="ECO:0000256" key="1">
    <source>
        <dbReference type="ARBA" id="ARBA00022729"/>
    </source>
</evidence>
<accession>A0ABS7D8L8</accession>
<keyword evidence="3" id="KW-1133">Transmembrane helix</keyword>
<feature type="compositionally biased region" description="Polar residues" evidence="2">
    <location>
        <begin position="27"/>
        <end position="36"/>
    </location>
</feature>
<evidence type="ECO:0000256" key="2">
    <source>
        <dbReference type="SAM" id="MobiDB-lite"/>
    </source>
</evidence>
<feature type="region of interest" description="Disordered" evidence="2">
    <location>
        <begin position="27"/>
        <end position="52"/>
    </location>
</feature>